<accession>A0ABD2Y4I8</accession>
<evidence type="ECO:0000256" key="1">
    <source>
        <dbReference type="SAM" id="MobiDB-lite"/>
    </source>
</evidence>
<feature type="compositionally biased region" description="Polar residues" evidence="1">
    <location>
        <begin position="200"/>
        <end position="209"/>
    </location>
</feature>
<evidence type="ECO:0000313" key="3">
    <source>
        <dbReference type="Proteomes" id="UP001630127"/>
    </source>
</evidence>
<protein>
    <submittedName>
        <fullName evidence="2">Uncharacterized protein</fullName>
    </submittedName>
</protein>
<dbReference type="AlphaFoldDB" id="A0ABD2Y4I8"/>
<comment type="caution">
    <text evidence="2">The sequence shown here is derived from an EMBL/GenBank/DDBJ whole genome shotgun (WGS) entry which is preliminary data.</text>
</comment>
<reference evidence="2 3" key="1">
    <citation type="submission" date="2024-11" db="EMBL/GenBank/DDBJ databases">
        <title>A near-complete genome assembly of Cinchona calisaya.</title>
        <authorList>
            <person name="Lian D.C."/>
            <person name="Zhao X.W."/>
            <person name="Wei L."/>
        </authorList>
    </citation>
    <scope>NUCLEOTIDE SEQUENCE [LARGE SCALE GENOMIC DNA]</scope>
    <source>
        <tissue evidence="2">Nenye</tissue>
    </source>
</reference>
<dbReference type="EMBL" id="JBJUIK010000015">
    <property type="protein sequence ID" value="KAL3502424.1"/>
    <property type="molecule type" value="Genomic_DNA"/>
</dbReference>
<sequence length="209" mass="23041">MYVPKAKYSGGSLYVFDCVDVGSITLATLDSMCVGVGIQGFKRYYVLEGIKYVMLATDVAIKSCFQKLKLSSGESNLYVKVDIIEEDVNEHEEFESSKDEDYSGNETEEFSGCESYYDADEDRGNALFEANIDKGSEWLGTAHNKEVHVTNAETSVGADDLSDVDSGEKDQAPDSGSNFESVHGSNEDELDKKSIMFNPKTINDPQLEL</sequence>
<evidence type="ECO:0000313" key="2">
    <source>
        <dbReference type="EMBL" id="KAL3502424.1"/>
    </source>
</evidence>
<feature type="compositionally biased region" description="Polar residues" evidence="1">
    <location>
        <begin position="174"/>
        <end position="184"/>
    </location>
</feature>
<organism evidence="2 3">
    <name type="scientific">Cinchona calisaya</name>
    <dbReference type="NCBI Taxonomy" id="153742"/>
    <lineage>
        <taxon>Eukaryota</taxon>
        <taxon>Viridiplantae</taxon>
        <taxon>Streptophyta</taxon>
        <taxon>Embryophyta</taxon>
        <taxon>Tracheophyta</taxon>
        <taxon>Spermatophyta</taxon>
        <taxon>Magnoliopsida</taxon>
        <taxon>eudicotyledons</taxon>
        <taxon>Gunneridae</taxon>
        <taxon>Pentapetalae</taxon>
        <taxon>asterids</taxon>
        <taxon>lamiids</taxon>
        <taxon>Gentianales</taxon>
        <taxon>Rubiaceae</taxon>
        <taxon>Cinchonoideae</taxon>
        <taxon>Cinchoneae</taxon>
        <taxon>Cinchona</taxon>
    </lineage>
</organism>
<keyword evidence="3" id="KW-1185">Reference proteome</keyword>
<proteinExistence type="predicted"/>
<dbReference type="Proteomes" id="UP001630127">
    <property type="component" value="Unassembled WGS sequence"/>
</dbReference>
<feature type="region of interest" description="Disordered" evidence="1">
    <location>
        <begin position="151"/>
        <end position="209"/>
    </location>
</feature>
<name>A0ABD2Y4I8_9GENT</name>
<gene>
    <name evidence="2" type="ORF">ACH5RR_036873</name>
</gene>
<feature type="region of interest" description="Disordered" evidence="1">
    <location>
        <begin position="89"/>
        <end position="110"/>
    </location>
</feature>